<evidence type="ECO:0000313" key="5">
    <source>
        <dbReference type="EMBL" id="HIZ79464.1"/>
    </source>
</evidence>
<dbReference type="Proteomes" id="UP000824101">
    <property type="component" value="Unassembled WGS sequence"/>
</dbReference>
<reference evidence="5" key="1">
    <citation type="journal article" date="2021" name="PeerJ">
        <title>Extensive microbial diversity within the chicken gut microbiome revealed by metagenomics and culture.</title>
        <authorList>
            <person name="Gilroy R."/>
            <person name="Ravi A."/>
            <person name="Getino M."/>
            <person name="Pursley I."/>
            <person name="Horton D.L."/>
            <person name="Alikhan N.F."/>
            <person name="Baker D."/>
            <person name="Gharbi K."/>
            <person name="Hall N."/>
            <person name="Watson M."/>
            <person name="Adriaenssens E.M."/>
            <person name="Foster-Nyarko E."/>
            <person name="Jarju S."/>
            <person name="Secka A."/>
            <person name="Antonio M."/>
            <person name="Oren A."/>
            <person name="Chaudhuri R.R."/>
            <person name="La Ragione R."/>
            <person name="Hildebrand F."/>
            <person name="Pallen M.J."/>
        </authorList>
    </citation>
    <scope>NUCLEOTIDE SEQUENCE</scope>
    <source>
        <strain evidence="5">ChiBcec1-1093</strain>
    </source>
</reference>
<evidence type="ECO:0000256" key="1">
    <source>
        <dbReference type="ARBA" id="ARBA00011046"/>
    </source>
</evidence>
<dbReference type="EMBL" id="DXBC01000105">
    <property type="protein sequence ID" value="HIZ79464.1"/>
    <property type="molecule type" value="Genomic_DNA"/>
</dbReference>
<reference evidence="5" key="2">
    <citation type="submission" date="2021-04" db="EMBL/GenBank/DDBJ databases">
        <authorList>
            <person name="Gilroy R."/>
        </authorList>
    </citation>
    <scope>NUCLEOTIDE SEQUENCE</scope>
    <source>
        <strain evidence="5">ChiBcec1-1093</strain>
    </source>
</reference>
<keyword evidence="2" id="KW-0805">Transcription regulation</keyword>
<accession>A0A9D2K736</accession>
<keyword evidence="4" id="KW-0804">Transcription</keyword>
<comment type="caution">
    <text evidence="5">The sequence shown here is derived from an EMBL/GenBank/DDBJ whole genome shotgun (WGS) entry which is preliminary data.</text>
</comment>
<keyword evidence="3" id="KW-0238">DNA-binding</keyword>
<dbReference type="InterPro" id="IPR036388">
    <property type="entry name" value="WH-like_DNA-bd_sf"/>
</dbReference>
<protein>
    <submittedName>
        <fullName evidence="5">BlaI/MecI/CopY family transcriptional regulator</fullName>
    </submittedName>
</protein>
<gene>
    <name evidence="5" type="ORF">IAA17_06710</name>
</gene>
<dbReference type="AlphaFoldDB" id="A0A9D2K736"/>
<name>A0A9D2K736_9FIRM</name>
<comment type="similarity">
    <text evidence="1">Belongs to the BlaI transcriptional regulatory family.</text>
</comment>
<dbReference type="Pfam" id="PF03965">
    <property type="entry name" value="Penicillinase_R"/>
    <property type="match status" value="1"/>
</dbReference>
<evidence type="ECO:0000313" key="6">
    <source>
        <dbReference type="Proteomes" id="UP000824101"/>
    </source>
</evidence>
<evidence type="ECO:0000256" key="4">
    <source>
        <dbReference type="ARBA" id="ARBA00023163"/>
    </source>
</evidence>
<dbReference type="InterPro" id="IPR036390">
    <property type="entry name" value="WH_DNA-bd_sf"/>
</dbReference>
<dbReference type="PIRSF" id="PIRSF019455">
    <property type="entry name" value="CopR_AtkY"/>
    <property type="match status" value="1"/>
</dbReference>
<dbReference type="SUPFAM" id="SSF46785">
    <property type="entry name" value="Winged helix' DNA-binding domain"/>
    <property type="match status" value="1"/>
</dbReference>
<dbReference type="GO" id="GO:0003677">
    <property type="term" value="F:DNA binding"/>
    <property type="evidence" value="ECO:0007669"/>
    <property type="project" value="UniProtKB-KW"/>
</dbReference>
<dbReference type="InterPro" id="IPR005650">
    <property type="entry name" value="BlaI_family"/>
</dbReference>
<evidence type="ECO:0000256" key="3">
    <source>
        <dbReference type="ARBA" id="ARBA00023125"/>
    </source>
</evidence>
<dbReference type="Gene3D" id="1.10.4040.10">
    <property type="entry name" value="Penicillinase repressor domain"/>
    <property type="match status" value="1"/>
</dbReference>
<dbReference type="Gene3D" id="1.10.10.10">
    <property type="entry name" value="Winged helix-like DNA-binding domain superfamily/Winged helix DNA-binding domain"/>
    <property type="match status" value="1"/>
</dbReference>
<dbReference type="GO" id="GO:0045892">
    <property type="term" value="P:negative regulation of DNA-templated transcription"/>
    <property type="evidence" value="ECO:0007669"/>
    <property type="project" value="InterPro"/>
</dbReference>
<proteinExistence type="inferred from homology"/>
<evidence type="ECO:0000256" key="2">
    <source>
        <dbReference type="ARBA" id="ARBA00023015"/>
    </source>
</evidence>
<sequence length="121" mass="14126">MEELKLYESEYRFMELVWEAQPVRSMDLARLAAYELGWKKSTSYTVLKKLAGRGFVKNEEAVVTALVQREDVQRFESEALVDRNFGGSLPAFLTAFLQDRKLTRREADEIRRMIEEAVEDD</sequence>
<organism evidence="5 6">
    <name type="scientific">Candidatus Lachnoclostridium stercorigallinarum</name>
    <dbReference type="NCBI Taxonomy" id="2838634"/>
    <lineage>
        <taxon>Bacteria</taxon>
        <taxon>Bacillati</taxon>
        <taxon>Bacillota</taxon>
        <taxon>Clostridia</taxon>
        <taxon>Lachnospirales</taxon>
        <taxon>Lachnospiraceae</taxon>
    </lineage>
</organism>